<comment type="caution">
    <text evidence="1">The sequence shown here is derived from an EMBL/GenBank/DDBJ whole genome shotgun (WGS) entry which is preliminary data.</text>
</comment>
<dbReference type="Proteomes" id="UP000798662">
    <property type="component" value="Chromosome 1"/>
</dbReference>
<proteinExistence type="predicted"/>
<organism evidence="1 2">
    <name type="scientific">Pyropia yezoensis</name>
    <name type="common">Susabi-nori</name>
    <name type="synonym">Porphyra yezoensis</name>
    <dbReference type="NCBI Taxonomy" id="2788"/>
    <lineage>
        <taxon>Eukaryota</taxon>
        <taxon>Rhodophyta</taxon>
        <taxon>Bangiophyceae</taxon>
        <taxon>Bangiales</taxon>
        <taxon>Bangiaceae</taxon>
        <taxon>Pyropia</taxon>
    </lineage>
</organism>
<name>A0ACC3BUC8_PYRYE</name>
<dbReference type="EMBL" id="CM020618">
    <property type="protein sequence ID" value="KAK1861490.1"/>
    <property type="molecule type" value="Genomic_DNA"/>
</dbReference>
<sequence>MLTCAPPCFSVVGVASARPVPTAAASGSLLHRFPAAFDGPRHLSRGRQAAVHPEGAGGAPVGGGTRVHGWPPPPPQPVTMTATVAAPAAAADQPPVASAPGYVELPTATQPPLLDTSAVPPSSVLAPGGLVAAQHTASGARVVFFAAPGPLVSVHAVVATEPVGDGGHPHCLEHLIFLGSDAPGAGAAAQPRGYLDTLAARCLSSGTNAWTATDHTAYTVTTAGADGAAAVLPVLLSHVLVPRLDDDAYAGEVMHVRGDGSRAGVVYQEMLGRERTEGDQCDLELRRALFRGSAIACEAGGRTPVIAGELDNEAVVAFHRAYYHPANLTVVVGAQDISEDARARLLNAIGPVFDAAAAVPADAPAVPATAVASATPGAGGDTAQRSALTLGARIHPWMEVPPPFTPPTGDVVRKAVRFAASDDTIGSLAVGWRPAVGRADVETAAALEVLLLYLTDTAASPLSQRFVEVDDPLANDVDFDISVSAGETSVTLYFSGVPCGGGENAAENGPEGGTRTAADSKKDASMDDAASEDIGDEDTDTDIEDDEDDDNEDDDDEEEEDVDEDESGEDDDEHHVPQEDVLTNGQLADEAAAFLAGLAVEKAGLPGGVAEVRASLSRLRSQLLRSIEDDPHGYVSEALIPDLVAAHRADAPALGTRLRGMLPALDALATRDEAFWLDLLRTTFVDAPRAEMLMVPDAGLAESLAKSDAADLRARVAEAGPKRLTAYADAVAAREAALEKEVTRLAATPLPPMPSTERVPRLSSAATLLCPPQTASLGLPAGASADSGGPLFWAQTVTMESAFASATVLISTAGLTFRQRLYLGLLSELALSSHILASPETGADAGKPPAIATPYTALVSAVSASTTNCSVTIGGGGGSGAVAGDTLVVHYVAEAARFAEATDAVLHALFAASVTADRLVAVAKNELSDTTEALRDGGSVAYAVARAVAEVRLLSSQAGVRGGDRGVPTVATTCTDADREALPSAVTVGPLLQATFLAAAVRAVGGDDEDDVDDFIDPSDEESDGDDDDDDEDGDDDDMRSASNGKAANGGAPDAATAGRVVAEANEVLDVVRATPPPGVLVQVAGAKPDQMLADFSSAWRVHAGAFHASPRGTAAAAAAAAFRPAGGSPDSSVALDWSAEVGAYVASVGGPPLGRAAARVLATSPRGGVVVGVAGVDSGYVQAWLPADVPPATPDASALTVLVHLLSRVEGPLYKAVRGGGLAYDASVSFDAAHGRLVAGLSEAKSPAAAWSALVAALAEVRSRLVSATADVEREVDTARAAAVYAAVESRSAPSLVASAALRRSGMRLPACNASAQEARLARVSRADCVRVLDAYLHPLLPRDKAEGGVASDAAPPPSSSTIVLVAVVAPSEVASTAKELAAAAVPVPCTTLKSPSGVAAAVLPSVEF</sequence>
<evidence type="ECO:0000313" key="2">
    <source>
        <dbReference type="Proteomes" id="UP000798662"/>
    </source>
</evidence>
<keyword evidence="2" id="KW-1185">Reference proteome</keyword>
<reference evidence="1" key="1">
    <citation type="submission" date="2019-11" db="EMBL/GenBank/DDBJ databases">
        <title>Nori genome reveals adaptations in red seaweeds to the harsh intertidal environment.</title>
        <authorList>
            <person name="Wang D."/>
            <person name="Mao Y."/>
        </authorList>
    </citation>
    <scope>NUCLEOTIDE SEQUENCE</scope>
    <source>
        <tissue evidence="1">Gametophyte</tissue>
    </source>
</reference>
<gene>
    <name evidence="1" type="ORF">I4F81_004074</name>
</gene>
<evidence type="ECO:0000313" key="1">
    <source>
        <dbReference type="EMBL" id="KAK1861490.1"/>
    </source>
</evidence>
<accession>A0ACC3BUC8</accession>
<protein>
    <submittedName>
        <fullName evidence="1">Uncharacterized protein</fullName>
    </submittedName>
</protein>